<accession>A0A7N2MAB1</accession>
<reference evidence="2" key="2">
    <citation type="submission" date="2021-01" db="UniProtKB">
        <authorList>
            <consortium name="EnsemblPlants"/>
        </authorList>
    </citation>
    <scope>IDENTIFICATION</scope>
</reference>
<dbReference type="PANTHER" id="PTHR47074:SF48">
    <property type="entry name" value="POLYNUCLEOTIDYL TRANSFERASE, RIBONUCLEASE H-LIKE SUPERFAMILY PROTEIN"/>
    <property type="match status" value="1"/>
</dbReference>
<sequence>MADTQQGESSTPHHLASFWRCIWKLPIPNKIKAFAWRACRNILLTKANLHSRKVTPDSICEECGVTVESSGHVFWHCARAKEVWLAANIELGAEVGEVSGACKLASTIAHWTIDYLEEFLVANHKIQVKKPVTEIGWTVPHPPCLKINVDGAVFERQRCVGIGVVVRDHSGVGVSAAFFEGDSMVVFKSLTGSITPPSSICNLITGSLLQAARIGECKFSVMPRSGNRAAYGLAQFAKNLSDSCTWIGDTPPFLEQLVFQDVLFSSSS</sequence>
<dbReference type="Pfam" id="PF13966">
    <property type="entry name" value="zf-RVT"/>
    <property type="match status" value="1"/>
</dbReference>
<dbReference type="AlphaFoldDB" id="A0A7N2MAB1"/>
<keyword evidence="3" id="KW-1185">Reference proteome</keyword>
<dbReference type="InterPro" id="IPR044730">
    <property type="entry name" value="RNase_H-like_dom_plant"/>
</dbReference>
<dbReference type="InterPro" id="IPR052929">
    <property type="entry name" value="RNase_H-like_EbsB-rel"/>
</dbReference>
<dbReference type="Gramene" id="QL08p011380:mrna">
    <property type="protein sequence ID" value="QL08p011380:mrna"/>
    <property type="gene ID" value="QL08p011380"/>
</dbReference>
<dbReference type="InParanoid" id="A0A7N2MAB1"/>
<organism evidence="2 3">
    <name type="scientific">Quercus lobata</name>
    <name type="common">Valley oak</name>
    <dbReference type="NCBI Taxonomy" id="97700"/>
    <lineage>
        <taxon>Eukaryota</taxon>
        <taxon>Viridiplantae</taxon>
        <taxon>Streptophyta</taxon>
        <taxon>Embryophyta</taxon>
        <taxon>Tracheophyta</taxon>
        <taxon>Spermatophyta</taxon>
        <taxon>Magnoliopsida</taxon>
        <taxon>eudicotyledons</taxon>
        <taxon>Gunneridae</taxon>
        <taxon>Pentapetalae</taxon>
        <taxon>rosids</taxon>
        <taxon>fabids</taxon>
        <taxon>Fagales</taxon>
        <taxon>Fagaceae</taxon>
        <taxon>Quercus</taxon>
    </lineage>
</organism>
<dbReference type="Proteomes" id="UP000594261">
    <property type="component" value="Chromosome 8"/>
</dbReference>
<dbReference type="EMBL" id="LRBV02000008">
    <property type="status" value="NOT_ANNOTATED_CDS"/>
    <property type="molecule type" value="Genomic_DNA"/>
</dbReference>
<evidence type="ECO:0000313" key="3">
    <source>
        <dbReference type="Proteomes" id="UP000594261"/>
    </source>
</evidence>
<evidence type="ECO:0000313" key="2">
    <source>
        <dbReference type="EnsemblPlants" id="QL08p011380:mrna"/>
    </source>
</evidence>
<protein>
    <recommendedName>
        <fullName evidence="1">Reverse transcriptase zinc-binding domain-containing protein</fullName>
    </recommendedName>
</protein>
<dbReference type="CDD" id="cd06222">
    <property type="entry name" value="RNase_H_like"/>
    <property type="match status" value="1"/>
</dbReference>
<reference evidence="2 3" key="1">
    <citation type="journal article" date="2016" name="G3 (Bethesda)">
        <title>First Draft Assembly and Annotation of the Genome of a California Endemic Oak Quercus lobata Nee (Fagaceae).</title>
        <authorList>
            <person name="Sork V.L."/>
            <person name="Fitz-Gibbon S.T."/>
            <person name="Puiu D."/>
            <person name="Crepeau M."/>
            <person name="Gugger P.F."/>
            <person name="Sherman R."/>
            <person name="Stevens K."/>
            <person name="Langley C.H."/>
            <person name="Pellegrini M."/>
            <person name="Salzberg S.L."/>
        </authorList>
    </citation>
    <scope>NUCLEOTIDE SEQUENCE [LARGE SCALE GENOMIC DNA]</scope>
    <source>
        <strain evidence="2 3">cv. SW786</strain>
    </source>
</reference>
<dbReference type="InterPro" id="IPR026960">
    <property type="entry name" value="RVT-Znf"/>
</dbReference>
<proteinExistence type="predicted"/>
<dbReference type="EnsemblPlants" id="QL08p011380:mrna">
    <property type="protein sequence ID" value="QL08p011380:mrna"/>
    <property type="gene ID" value="QL08p011380"/>
</dbReference>
<dbReference type="PANTHER" id="PTHR47074">
    <property type="entry name" value="BNAC02G40300D PROTEIN"/>
    <property type="match status" value="1"/>
</dbReference>
<evidence type="ECO:0000259" key="1">
    <source>
        <dbReference type="Pfam" id="PF13966"/>
    </source>
</evidence>
<name>A0A7N2MAB1_QUELO</name>
<feature type="domain" description="Reverse transcriptase zinc-binding" evidence="1">
    <location>
        <begin position="16"/>
        <end position="84"/>
    </location>
</feature>